<comment type="caution">
    <text evidence="2">The sequence shown here is derived from an EMBL/GenBank/DDBJ whole genome shotgun (WGS) entry which is preliminary data.</text>
</comment>
<name>A0A1V3WK23_MYCKA</name>
<feature type="compositionally biased region" description="Polar residues" evidence="1">
    <location>
        <begin position="22"/>
        <end position="31"/>
    </location>
</feature>
<feature type="region of interest" description="Disordered" evidence="1">
    <location>
        <begin position="14"/>
        <end position="85"/>
    </location>
</feature>
<organism evidence="2 3">
    <name type="scientific">Mycobacterium kansasii</name>
    <dbReference type="NCBI Taxonomy" id="1768"/>
    <lineage>
        <taxon>Bacteria</taxon>
        <taxon>Bacillati</taxon>
        <taxon>Actinomycetota</taxon>
        <taxon>Actinomycetes</taxon>
        <taxon>Mycobacteriales</taxon>
        <taxon>Mycobacteriaceae</taxon>
        <taxon>Mycobacterium</taxon>
    </lineage>
</organism>
<feature type="compositionally biased region" description="Polar residues" evidence="1">
    <location>
        <begin position="60"/>
        <end position="85"/>
    </location>
</feature>
<gene>
    <name evidence="2" type="ORF">BZL30_8480</name>
</gene>
<accession>A0A1V3WK23</accession>
<dbReference type="Proteomes" id="UP000189229">
    <property type="component" value="Unassembled WGS sequence"/>
</dbReference>
<sequence>MRRCLIHQRVEVGGPSRAVGPTRSQRVTGVPSSFPPRSCNSATTASYSASNTSTVAPESRSMNASSLATSRQFNGTTTSPARAAP</sequence>
<reference evidence="2 3" key="1">
    <citation type="submission" date="2017-02" db="EMBL/GenBank/DDBJ databases">
        <title>Complete genome sequences of Mycobacterium kansasii strains isolated from rhesus macaques.</title>
        <authorList>
            <person name="Panda A."/>
            <person name="Nagaraj S."/>
            <person name="Zhao X."/>
            <person name="Tettelin H."/>
            <person name="Detolla L.J."/>
        </authorList>
    </citation>
    <scope>NUCLEOTIDE SEQUENCE [LARGE SCALE GENOMIC DNA]</scope>
    <source>
        <strain evidence="2 3">11-3813</strain>
    </source>
</reference>
<evidence type="ECO:0000256" key="1">
    <source>
        <dbReference type="SAM" id="MobiDB-lite"/>
    </source>
</evidence>
<feature type="compositionally biased region" description="Low complexity" evidence="1">
    <location>
        <begin position="38"/>
        <end position="56"/>
    </location>
</feature>
<protein>
    <submittedName>
        <fullName evidence="2">Uncharacterized protein</fullName>
    </submittedName>
</protein>
<proteinExistence type="predicted"/>
<evidence type="ECO:0000313" key="3">
    <source>
        <dbReference type="Proteomes" id="UP000189229"/>
    </source>
</evidence>
<dbReference type="EMBL" id="MVBM01000009">
    <property type="protein sequence ID" value="OOK66621.1"/>
    <property type="molecule type" value="Genomic_DNA"/>
</dbReference>
<dbReference type="AlphaFoldDB" id="A0A1V3WK23"/>
<evidence type="ECO:0000313" key="2">
    <source>
        <dbReference type="EMBL" id="OOK66621.1"/>
    </source>
</evidence>